<evidence type="ECO:0000256" key="1">
    <source>
        <dbReference type="ARBA" id="ARBA00004141"/>
    </source>
</evidence>
<evidence type="ECO:0000313" key="8">
    <source>
        <dbReference type="EMBL" id="KAF0740739.1"/>
    </source>
</evidence>
<dbReference type="PANTHER" id="PTHR16172:SF41">
    <property type="entry name" value="MAJOR FACILITATOR SUPERFAMILY DOMAIN-CONTAINING PROTEIN 6-LIKE"/>
    <property type="match status" value="1"/>
</dbReference>
<evidence type="ECO:0000256" key="5">
    <source>
        <dbReference type="ARBA" id="ARBA00023136"/>
    </source>
</evidence>
<dbReference type="PANTHER" id="PTHR16172">
    <property type="entry name" value="MAJOR FACILITATOR SUPERFAMILY DOMAIN-CONTAINING PROTEIN 6-LIKE"/>
    <property type="match status" value="1"/>
</dbReference>
<dbReference type="GO" id="GO:0022857">
    <property type="term" value="F:transmembrane transporter activity"/>
    <property type="evidence" value="ECO:0007669"/>
    <property type="project" value="InterPro"/>
</dbReference>
<dbReference type="AlphaFoldDB" id="A0A6G0XKM4"/>
<dbReference type="VEuPathDB" id="FungiDB:AeMF1_019032"/>
<evidence type="ECO:0000256" key="2">
    <source>
        <dbReference type="ARBA" id="ARBA00005241"/>
    </source>
</evidence>
<evidence type="ECO:0000256" key="6">
    <source>
        <dbReference type="SAM" id="Phobius"/>
    </source>
</evidence>
<dbReference type="InterPro" id="IPR051717">
    <property type="entry name" value="MFS_MFSD6"/>
</dbReference>
<dbReference type="PROSITE" id="PS50850">
    <property type="entry name" value="MFS"/>
    <property type="match status" value="1"/>
</dbReference>
<dbReference type="EMBL" id="VJMJ01000045">
    <property type="protein sequence ID" value="KAF0740739.1"/>
    <property type="molecule type" value="Genomic_DNA"/>
</dbReference>
<dbReference type="Gene3D" id="1.20.1250.20">
    <property type="entry name" value="MFS general substrate transporter like domains"/>
    <property type="match status" value="2"/>
</dbReference>
<organism evidence="8 9">
    <name type="scientific">Aphanomyces euteiches</name>
    <dbReference type="NCBI Taxonomy" id="100861"/>
    <lineage>
        <taxon>Eukaryota</taxon>
        <taxon>Sar</taxon>
        <taxon>Stramenopiles</taxon>
        <taxon>Oomycota</taxon>
        <taxon>Saprolegniomycetes</taxon>
        <taxon>Saprolegniales</taxon>
        <taxon>Verrucalvaceae</taxon>
        <taxon>Aphanomyces</taxon>
    </lineage>
</organism>
<evidence type="ECO:0000259" key="7">
    <source>
        <dbReference type="PROSITE" id="PS50850"/>
    </source>
</evidence>
<accession>A0A6G0XKM4</accession>
<feature type="transmembrane region" description="Helical" evidence="6">
    <location>
        <begin position="268"/>
        <end position="291"/>
    </location>
</feature>
<comment type="similarity">
    <text evidence="2">Belongs to the major facilitator superfamily. MFSD6 family.</text>
</comment>
<keyword evidence="9" id="KW-1185">Reference proteome</keyword>
<evidence type="ECO:0000256" key="3">
    <source>
        <dbReference type="ARBA" id="ARBA00022692"/>
    </source>
</evidence>
<feature type="transmembrane region" description="Helical" evidence="6">
    <location>
        <begin position="70"/>
        <end position="86"/>
    </location>
</feature>
<dbReference type="Pfam" id="PF12832">
    <property type="entry name" value="MFS_1_like"/>
    <property type="match status" value="1"/>
</dbReference>
<dbReference type="InterPro" id="IPR024989">
    <property type="entry name" value="MFS_assoc_dom"/>
</dbReference>
<dbReference type="Proteomes" id="UP000481153">
    <property type="component" value="Unassembled WGS sequence"/>
</dbReference>
<sequence>MGEEHLWAAKAVCAINSFASSAQNVYLPVFFSAYFNKFQIGILATIPCVCTMVSPPIWGAVADLFRRQRLIHVFCLVTATLLWFAIQYTASSFTATCVLVFVATFQIGPTGALLDQAIMALIECVGSEYGKQRLLGAIGWGSSAFLTGLVVNAYGISWSFNIFLIALVPNLVALSYIPPPDAPTHTADGGSPSLSFAHGMRRVFKKTDVLLLLLVVLTGIMLGTATSYLTLNLYELSHSTTLIGVAIWLETLSELPAFFFADELLKRIGIVNTLFISILGYAARITCYALMTEAWMALPFELLHGVTYSLSLTAFAKYIYEAAPPGTQGTMMGLLNSMNGVGRGLGILVGGYLYEDFGGVRVLWWVADLGVPLALLGLFVFSKSLPSAESRLEVVRLISPKEIDS</sequence>
<keyword evidence="4 6" id="KW-1133">Transmembrane helix</keyword>
<dbReference type="InterPro" id="IPR020846">
    <property type="entry name" value="MFS_dom"/>
</dbReference>
<feature type="transmembrane region" description="Helical" evidence="6">
    <location>
        <begin position="92"/>
        <end position="114"/>
    </location>
</feature>
<dbReference type="InterPro" id="IPR036259">
    <property type="entry name" value="MFS_trans_sf"/>
</dbReference>
<protein>
    <recommendedName>
        <fullName evidence="7">Major facilitator superfamily (MFS) profile domain-containing protein</fullName>
    </recommendedName>
</protein>
<feature type="transmembrane region" description="Helical" evidence="6">
    <location>
        <begin position="134"/>
        <end position="154"/>
    </location>
</feature>
<dbReference type="SUPFAM" id="SSF103473">
    <property type="entry name" value="MFS general substrate transporter"/>
    <property type="match status" value="1"/>
</dbReference>
<comment type="subcellular location">
    <subcellularLocation>
        <location evidence="1">Membrane</location>
        <topology evidence="1">Multi-pass membrane protein</topology>
    </subcellularLocation>
</comment>
<keyword evidence="3 6" id="KW-0812">Transmembrane</keyword>
<name>A0A6G0XKM4_9STRA</name>
<feature type="domain" description="Major facilitator superfamily (MFS) profile" evidence="7">
    <location>
        <begin position="207"/>
        <end position="405"/>
    </location>
</feature>
<feature type="transmembrane region" description="Helical" evidence="6">
    <location>
        <begin position="38"/>
        <end position="58"/>
    </location>
</feature>
<gene>
    <name evidence="8" type="ORF">Ae201684_003871</name>
</gene>
<proteinExistence type="inferred from homology"/>
<dbReference type="GO" id="GO:0016020">
    <property type="term" value="C:membrane"/>
    <property type="evidence" value="ECO:0007669"/>
    <property type="project" value="UniProtKB-SubCell"/>
</dbReference>
<feature type="transmembrane region" description="Helical" evidence="6">
    <location>
        <begin position="160"/>
        <end position="177"/>
    </location>
</feature>
<feature type="transmembrane region" description="Helical" evidence="6">
    <location>
        <begin position="362"/>
        <end position="381"/>
    </location>
</feature>
<keyword evidence="5 6" id="KW-0472">Membrane</keyword>
<evidence type="ECO:0000313" key="9">
    <source>
        <dbReference type="Proteomes" id="UP000481153"/>
    </source>
</evidence>
<feature type="transmembrane region" description="Helical" evidence="6">
    <location>
        <begin position="209"/>
        <end position="229"/>
    </location>
</feature>
<evidence type="ECO:0000256" key="4">
    <source>
        <dbReference type="ARBA" id="ARBA00022989"/>
    </source>
</evidence>
<comment type="caution">
    <text evidence="8">The sequence shown here is derived from an EMBL/GenBank/DDBJ whole genome shotgun (WGS) entry which is preliminary data.</text>
</comment>
<reference evidence="8 9" key="1">
    <citation type="submission" date="2019-07" db="EMBL/GenBank/DDBJ databases">
        <title>Genomics analysis of Aphanomyces spp. identifies a new class of oomycete effector associated with host adaptation.</title>
        <authorList>
            <person name="Gaulin E."/>
        </authorList>
    </citation>
    <scope>NUCLEOTIDE SEQUENCE [LARGE SCALE GENOMIC DNA]</scope>
    <source>
        <strain evidence="8 9">ATCC 201684</strain>
    </source>
</reference>